<evidence type="ECO:0000313" key="9">
    <source>
        <dbReference type="EMBL" id="OJD32282.1"/>
    </source>
</evidence>
<dbReference type="AlphaFoldDB" id="A0A1J9QWA0"/>
<name>A0A1J9QWA0_9PEZI</name>
<dbReference type="GO" id="GO:0016020">
    <property type="term" value="C:membrane"/>
    <property type="evidence" value="ECO:0007669"/>
    <property type="project" value="UniProtKB-SubCell"/>
</dbReference>
<dbReference type="InterPro" id="IPR049326">
    <property type="entry name" value="Rhodopsin_dom_fungi"/>
</dbReference>
<comment type="similarity">
    <text evidence="5">Belongs to the SAT4 family.</text>
</comment>
<dbReference type="EMBL" id="MNUE01000039">
    <property type="protein sequence ID" value="OJD32282.1"/>
    <property type="molecule type" value="Genomic_DNA"/>
</dbReference>
<feature type="transmembrane region" description="Helical" evidence="7">
    <location>
        <begin position="126"/>
        <end position="147"/>
    </location>
</feature>
<feature type="domain" description="Rhodopsin" evidence="8">
    <location>
        <begin position="36"/>
        <end position="274"/>
    </location>
</feature>
<feature type="transmembrane region" description="Helical" evidence="7">
    <location>
        <begin position="211"/>
        <end position="229"/>
    </location>
</feature>
<comment type="subcellular location">
    <subcellularLocation>
        <location evidence="1">Membrane</location>
        <topology evidence="1">Multi-pass membrane protein</topology>
    </subcellularLocation>
</comment>
<dbReference type="PANTHER" id="PTHR33048">
    <property type="entry name" value="PTH11-LIKE INTEGRAL MEMBRANE PROTEIN (AFU_ORTHOLOGUE AFUA_5G11245)"/>
    <property type="match status" value="1"/>
</dbReference>
<dbReference type="Pfam" id="PF20684">
    <property type="entry name" value="Fung_rhodopsin"/>
    <property type="match status" value="1"/>
</dbReference>
<dbReference type="RefSeq" id="XP_020128542.1">
    <property type="nucleotide sequence ID" value="XM_020275395.1"/>
</dbReference>
<keyword evidence="10" id="KW-1185">Reference proteome</keyword>
<evidence type="ECO:0000256" key="4">
    <source>
        <dbReference type="ARBA" id="ARBA00023136"/>
    </source>
</evidence>
<evidence type="ECO:0000256" key="1">
    <source>
        <dbReference type="ARBA" id="ARBA00004141"/>
    </source>
</evidence>
<evidence type="ECO:0000256" key="7">
    <source>
        <dbReference type="SAM" id="Phobius"/>
    </source>
</evidence>
<feature type="transmembrane region" description="Helical" evidence="7">
    <location>
        <begin position="92"/>
        <end position="114"/>
    </location>
</feature>
<feature type="transmembrane region" description="Helical" evidence="7">
    <location>
        <begin position="20"/>
        <end position="40"/>
    </location>
</feature>
<evidence type="ECO:0000256" key="5">
    <source>
        <dbReference type="ARBA" id="ARBA00038359"/>
    </source>
</evidence>
<protein>
    <submittedName>
        <fullName evidence="9">Phosphatidylserine decarboxylase</fullName>
    </submittedName>
</protein>
<evidence type="ECO:0000256" key="6">
    <source>
        <dbReference type="SAM" id="MobiDB-lite"/>
    </source>
</evidence>
<evidence type="ECO:0000259" key="8">
    <source>
        <dbReference type="Pfam" id="PF20684"/>
    </source>
</evidence>
<comment type="caution">
    <text evidence="9">The sequence shown here is derived from an EMBL/GenBank/DDBJ whole genome shotgun (WGS) entry which is preliminary data.</text>
</comment>
<dbReference type="STRING" id="236234.A0A1J9QWA0"/>
<evidence type="ECO:0000313" key="10">
    <source>
        <dbReference type="Proteomes" id="UP000183809"/>
    </source>
</evidence>
<keyword evidence="2 7" id="KW-0812">Transmembrane</keyword>
<reference evidence="9 10" key="1">
    <citation type="submission" date="2016-10" db="EMBL/GenBank/DDBJ databases">
        <title>Proteomics and genomics reveal pathogen-plant mechanisms compatible with a hemibiotrophic lifestyle of Diplodia corticola.</title>
        <authorList>
            <person name="Fernandes I."/>
            <person name="De Jonge R."/>
            <person name="Van De Peer Y."/>
            <person name="Devreese B."/>
            <person name="Alves A."/>
            <person name="Esteves A.C."/>
        </authorList>
    </citation>
    <scope>NUCLEOTIDE SEQUENCE [LARGE SCALE GENOMIC DNA]</scope>
    <source>
        <strain evidence="9 10">CBS 112549</strain>
    </source>
</reference>
<feature type="region of interest" description="Disordered" evidence="6">
    <location>
        <begin position="306"/>
        <end position="328"/>
    </location>
</feature>
<feature type="transmembrane region" description="Helical" evidence="7">
    <location>
        <begin position="52"/>
        <end position="72"/>
    </location>
</feature>
<dbReference type="GeneID" id="31015656"/>
<dbReference type="InterPro" id="IPR052337">
    <property type="entry name" value="SAT4-like"/>
</dbReference>
<keyword evidence="4 7" id="KW-0472">Membrane</keyword>
<dbReference type="PANTHER" id="PTHR33048:SF123">
    <property type="entry name" value="INTEGRAL MEMBRANE PROTEIN"/>
    <property type="match status" value="1"/>
</dbReference>
<organism evidence="9 10">
    <name type="scientific">Diplodia corticola</name>
    <dbReference type="NCBI Taxonomy" id="236234"/>
    <lineage>
        <taxon>Eukaryota</taxon>
        <taxon>Fungi</taxon>
        <taxon>Dikarya</taxon>
        <taxon>Ascomycota</taxon>
        <taxon>Pezizomycotina</taxon>
        <taxon>Dothideomycetes</taxon>
        <taxon>Dothideomycetes incertae sedis</taxon>
        <taxon>Botryosphaeriales</taxon>
        <taxon>Botryosphaeriaceae</taxon>
        <taxon>Diplodia</taxon>
    </lineage>
</organism>
<proteinExistence type="inferred from homology"/>
<sequence>MSDPTAATAVDTRDRGPEFVAVAVSLTVFASIFVVARLWTRIFRTKAFGWDDGFIIVAWAATIATTSLGVASTTNGYGRSIMTIPPAQIPEAMKFSNFGILTNGVAMGTMKMSIGFSMLRIQLARTFTIVVWFTMALSVLVNLNVLVGCFKSCTPMEKIWNMSIPGTCWPTQVNVSLAYLQSSGNILTDLLLTFGLLVCLTKLKLSMYNRWALRGVFLIGLVATISGIVKITKLPDLMKTTNPTLDGVELSIWVSVEMNCGLWAASLPPLKASFEGILSRWFGVHIGTGTGTSRYGTNQKYAKYGSRHSRASRIPEPDVFDGSAESKTTGNSTFVLETIRPKAASEDGISVESDQRQILRDGGSPGQGGHGQFHITKTVDYTVSDEELGHGRK</sequence>
<feature type="region of interest" description="Disordered" evidence="6">
    <location>
        <begin position="358"/>
        <end position="393"/>
    </location>
</feature>
<dbReference type="OrthoDB" id="4682787at2759"/>
<dbReference type="Proteomes" id="UP000183809">
    <property type="component" value="Unassembled WGS sequence"/>
</dbReference>
<gene>
    <name evidence="9" type="ORF">BKCO1_3900082</name>
</gene>
<keyword evidence="3 7" id="KW-1133">Transmembrane helix</keyword>
<accession>A0A1J9QWA0</accession>
<evidence type="ECO:0000256" key="3">
    <source>
        <dbReference type="ARBA" id="ARBA00022989"/>
    </source>
</evidence>
<evidence type="ECO:0000256" key="2">
    <source>
        <dbReference type="ARBA" id="ARBA00022692"/>
    </source>
</evidence>